<dbReference type="InterPro" id="IPR050768">
    <property type="entry name" value="UPF0353/GerABKA_families"/>
</dbReference>
<feature type="transmembrane region" description="Helical" evidence="3">
    <location>
        <begin position="293"/>
        <end position="312"/>
    </location>
</feature>
<comment type="similarity">
    <text evidence="1">Belongs to the GerABKA family.</text>
</comment>
<name>A0A845F1S7_9BACL</name>
<evidence type="ECO:0000313" key="5">
    <source>
        <dbReference type="Proteomes" id="UP000447833"/>
    </source>
</evidence>
<evidence type="ECO:0000256" key="2">
    <source>
        <dbReference type="ARBA" id="ARBA00023136"/>
    </source>
</evidence>
<protein>
    <submittedName>
        <fullName evidence="4">Spore germination protein</fullName>
    </submittedName>
</protein>
<dbReference type="Pfam" id="PF03323">
    <property type="entry name" value="GerA"/>
    <property type="match status" value="1"/>
</dbReference>
<dbReference type="GO" id="GO:0009847">
    <property type="term" value="P:spore germination"/>
    <property type="evidence" value="ECO:0007669"/>
    <property type="project" value="UniProtKB-UniRule"/>
</dbReference>
<dbReference type="EMBL" id="WMEY01000004">
    <property type="protein sequence ID" value="MYL64647.1"/>
    <property type="molecule type" value="Genomic_DNA"/>
</dbReference>
<dbReference type="GO" id="GO:0005886">
    <property type="term" value="C:plasma membrane"/>
    <property type="evidence" value="ECO:0007669"/>
    <property type="project" value="UniProtKB-SubCell"/>
</dbReference>
<dbReference type="PIRSF" id="PIRSF005690">
    <property type="entry name" value="GerBA"/>
    <property type="match status" value="1"/>
</dbReference>
<evidence type="ECO:0000256" key="1">
    <source>
        <dbReference type="ARBA" id="ARBA00005278"/>
    </source>
</evidence>
<accession>A0A845F1S7</accession>
<dbReference type="InterPro" id="IPR004995">
    <property type="entry name" value="Spore_Ger"/>
</dbReference>
<organism evidence="4 5">
    <name type="scientific">Guptibacillus hwajinpoensis</name>
    <dbReference type="NCBI Taxonomy" id="208199"/>
    <lineage>
        <taxon>Bacteria</taxon>
        <taxon>Bacillati</taxon>
        <taxon>Bacillota</taxon>
        <taxon>Bacilli</taxon>
        <taxon>Bacillales</taxon>
        <taxon>Guptibacillaceae</taxon>
        <taxon>Guptibacillus</taxon>
    </lineage>
</organism>
<reference evidence="4 5" key="1">
    <citation type="submission" date="2019-11" db="EMBL/GenBank/DDBJ databases">
        <title>Genome sequences of 17 halophilic strains isolated from different environments.</title>
        <authorList>
            <person name="Furrow R.E."/>
        </authorList>
    </citation>
    <scope>NUCLEOTIDE SEQUENCE [LARGE SCALE GENOMIC DNA]</scope>
    <source>
        <strain evidence="4 5">22506_14_FS</strain>
    </source>
</reference>
<keyword evidence="2 3" id="KW-0472">Membrane</keyword>
<keyword evidence="3" id="KW-1133">Transmembrane helix</keyword>
<gene>
    <name evidence="4" type="ORF">GLW07_14915</name>
</gene>
<evidence type="ECO:0000256" key="3">
    <source>
        <dbReference type="SAM" id="Phobius"/>
    </source>
</evidence>
<dbReference type="Proteomes" id="UP000447833">
    <property type="component" value="Unassembled WGS sequence"/>
</dbReference>
<keyword evidence="3" id="KW-0812">Transmembrane</keyword>
<dbReference type="PANTHER" id="PTHR22550">
    <property type="entry name" value="SPORE GERMINATION PROTEIN"/>
    <property type="match status" value="1"/>
</dbReference>
<feature type="transmembrane region" description="Helical" evidence="3">
    <location>
        <begin position="420"/>
        <end position="443"/>
    </location>
</feature>
<evidence type="ECO:0000313" key="4">
    <source>
        <dbReference type="EMBL" id="MYL64647.1"/>
    </source>
</evidence>
<proteinExistence type="inferred from homology"/>
<dbReference type="AlphaFoldDB" id="A0A845F1S7"/>
<comment type="caution">
    <text evidence="4">The sequence shown here is derived from an EMBL/GenBank/DDBJ whole genome shotgun (WGS) entry which is preliminary data.</text>
</comment>
<feature type="transmembrane region" description="Helical" evidence="3">
    <location>
        <begin position="389"/>
        <end position="408"/>
    </location>
</feature>
<sequence length="493" mass="54838">MGVNRMKRRTTKLLHKLKELKQEAVEKDHSASFQKQITENFSGCDDLVQRTFPELNITIIYFLHMVNENLLEMDLLVPIYHASDETRLPFLKRSNFHKTDDEKKVIDGILNGEAAVFHHDHAYLINISGPKQREIQPSETETTITGPHEGFVESSEINLSMIRRRVKSAHLKMNEIPVGEVSKGSVFVLHIKGIANDEVVGDMINRIEKIEIDAVYDAHMLTQLIEDQPNALFPQFMLRERPDAIAAALVEGKIVVVVDGSPSVIISPSSFFDFFQTGDDYYQRWITGTATRLLRFGAFIITIGFTALYVSVTTFQYEMIPQSLLTTLAGSRSKVPFNPLYEALIMEITLEFLREAGARLPTKVGQTIGIVGGIVIGQAAVQAGITSNVLIIVVASSAITSFVVPSYVMSASIRLARFGLILLAGLLGNLGIVIGVILLVIHLSSLTSAGAPYLAPLSPFFRKDWVDFLLRAPYSLMKTRPALPRTSNKKRKQ</sequence>
<dbReference type="PANTHER" id="PTHR22550:SF5">
    <property type="entry name" value="LEUCINE ZIPPER PROTEIN 4"/>
    <property type="match status" value="1"/>
</dbReference>